<gene>
    <name evidence="1" type="ORF">SAMN05421544_11216</name>
</gene>
<evidence type="ECO:0000313" key="1">
    <source>
        <dbReference type="EMBL" id="SDE53836.1"/>
    </source>
</evidence>
<dbReference type="Proteomes" id="UP000198517">
    <property type="component" value="Unassembled WGS sequence"/>
</dbReference>
<sequence length="215" mass="24339">MVSKGLGSWLDFIDKYGVPPLFITTDREDDSRMMELFEMATHFKRNGFMIARGGEKFDIPNLSNANSGETFDTLIKRADNEISKRYLGGTGLTDEKGFVGSVEVQYELANARFTSDRIWVKSIVNKQLIPLLVKLSPVYKPLENLYFDWDEEETLTADKVCEMVQKLGNQFEFDPEQIEEITGLKILGIKNNSFPAFEGGEPKKKMTKTPSGNSN</sequence>
<keyword evidence="2" id="KW-1185">Reference proteome</keyword>
<dbReference type="RefSeq" id="WP_176763268.1">
    <property type="nucleotide sequence ID" value="NZ_FNAS01000012.1"/>
</dbReference>
<protein>
    <recommendedName>
        <fullName evidence="3">Mu-like prophage protein gp29</fullName>
    </recommendedName>
</protein>
<reference evidence="1 2" key="1">
    <citation type="submission" date="2016-10" db="EMBL/GenBank/DDBJ databases">
        <authorList>
            <person name="de Groot N.N."/>
        </authorList>
    </citation>
    <scope>NUCLEOTIDE SEQUENCE [LARGE SCALE GENOMIC DNA]</scope>
    <source>
        <strain evidence="1 2">DSM 24015</strain>
    </source>
</reference>
<name>A0A1G7DRN9_9FLAO</name>
<evidence type="ECO:0008006" key="3">
    <source>
        <dbReference type="Google" id="ProtNLM"/>
    </source>
</evidence>
<dbReference type="Pfam" id="PF06074">
    <property type="entry name" value="Portal_Mu"/>
    <property type="match status" value="1"/>
</dbReference>
<dbReference type="EMBL" id="FNAS01000012">
    <property type="protein sequence ID" value="SDE53836.1"/>
    <property type="molecule type" value="Genomic_DNA"/>
</dbReference>
<dbReference type="InterPro" id="IPR009279">
    <property type="entry name" value="Portal_Mu"/>
</dbReference>
<proteinExistence type="predicted"/>
<dbReference type="AlphaFoldDB" id="A0A1G7DRN9"/>
<accession>A0A1G7DRN9</accession>
<evidence type="ECO:0000313" key="2">
    <source>
        <dbReference type="Proteomes" id="UP000198517"/>
    </source>
</evidence>
<organism evidence="1 2">
    <name type="scientific">Riemerella columbipharyngis</name>
    <dbReference type="NCBI Taxonomy" id="1071918"/>
    <lineage>
        <taxon>Bacteria</taxon>
        <taxon>Pseudomonadati</taxon>
        <taxon>Bacteroidota</taxon>
        <taxon>Flavobacteriia</taxon>
        <taxon>Flavobacteriales</taxon>
        <taxon>Weeksellaceae</taxon>
        <taxon>Riemerella</taxon>
    </lineage>
</organism>